<evidence type="ECO:0000259" key="2">
    <source>
        <dbReference type="Pfam" id="PF06012"/>
    </source>
</evidence>
<reference evidence="3 4" key="1">
    <citation type="journal article" date="2018" name="J. Invertebr. Pathol.">
        <title>New genotyping method for the causative agent of crayfish plague (Aphanomyces astaci) based on whole genome data.</title>
        <authorList>
            <person name="Minardi D."/>
            <person name="Studholme D.J."/>
            <person name="van der Giezen M."/>
            <person name="Pretto T."/>
            <person name="Oidtmann B."/>
        </authorList>
    </citation>
    <scope>NUCLEOTIDE SEQUENCE [LARGE SCALE GENOMIC DNA]</scope>
    <source>
        <strain evidence="3 4">KB13</strain>
    </source>
</reference>
<feature type="region of interest" description="Disordered" evidence="1">
    <location>
        <begin position="48"/>
        <end position="79"/>
    </location>
</feature>
<dbReference type="InterPro" id="IPR010309">
    <property type="entry name" value="E3_Ub_ligase_DUF908"/>
</dbReference>
<feature type="region of interest" description="Disordered" evidence="1">
    <location>
        <begin position="277"/>
        <end position="297"/>
    </location>
</feature>
<dbReference type="AlphaFoldDB" id="A0A9X8DLY6"/>
<sequence>MNTHRLPCKSTLTRVLQNINGSTSSSRLKLKSITLNAQELEQLRHAKADQGNYDDFEATDATSSTTGDSNTPDDAKANGSCGVIDMSSNNWYPDPGESKFIQSILSTWEGVRKRVNDTSSSGTEVTEPAVTVSSDAASVRATLDAFLNALQQTTDWPFEGQADLLNYSALLDAFHVVLGELTHTDGGANASLLLADEGKKTNVAPPSSSTQRFTWGVSDRESLAYQVLRVTAILLENSINKHKFPSLDHVTSLIASTSDRVSLEAVKVVAMLSLPPHSHRHPIDTQNQSDAMLTGSS</sequence>
<proteinExistence type="predicted"/>
<dbReference type="EMBL" id="QUTI01045431">
    <property type="protein sequence ID" value="RLN99865.1"/>
    <property type="molecule type" value="Genomic_DNA"/>
</dbReference>
<comment type="caution">
    <text evidence="3">The sequence shown here is derived from an EMBL/GenBank/DDBJ whole genome shotgun (WGS) entry which is preliminary data.</text>
</comment>
<organism evidence="3 4">
    <name type="scientific">Aphanomyces astaci</name>
    <name type="common">Crayfish plague agent</name>
    <dbReference type="NCBI Taxonomy" id="112090"/>
    <lineage>
        <taxon>Eukaryota</taxon>
        <taxon>Sar</taxon>
        <taxon>Stramenopiles</taxon>
        <taxon>Oomycota</taxon>
        <taxon>Saprolegniomycetes</taxon>
        <taxon>Saprolegniales</taxon>
        <taxon>Verrucalvaceae</taxon>
        <taxon>Aphanomyces</taxon>
    </lineage>
</organism>
<dbReference type="Proteomes" id="UP000275652">
    <property type="component" value="Unassembled WGS sequence"/>
</dbReference>
<feature type="domain" description="DUF908" evidence="2">
    <location>
        <begin position="221"/>
        <end position="288"/>
    </location>
</feature>
<gene>
    <name evidence="3" type="ORF">DYB28_002815</name>
</gene>
<feature type="compositionally biased region" description="Polar residues" evidence="1">
    <location>
        <begin position="284"/>
        <end position="297"/>
    </location>
</feature>
<dbReference type="Pfam" id="PF06012">
    <property type="entry name" value="DUF908"/>
    <property type="match status" value="1"/>
</dbReference>
<evidence type="ECO:0000313" key="3">
    <source>
        <dbReference type="EMBL" id="RLN99865.1"/>
    </source>
</evidence>
<name>A0A9X8DLY6_APHAT</name>
<feature type="non-terminal residue" evidence="3">
    <location>
        <position position="1"/>
    </location>
</feature>
<evidence type="ECO:0000313" key="4">
    <source>
        <dbReference type="Proteomes" id="UP000275652"/>
    </source>
</evidence>
<protein>
    <recommendedName>
        <fullName evidence="2">DUF908 domain-containing protein</fullName>
    </recommendedName>
</protein>
<accession>A0A9X8DLY6</accession>
<evidence type="ECO:0000256" key="1">
    <source>
        <dbReference type="SAM" id="MobiDB-lite"/>
    </source>
</evidence>
<feature type="compositionally biased region" description="Low complexity" evidence="1">
    <location>
        <begin position="59"/>
        <end position="70"/>
    </location>
</feature>